<organism evidence="3 4">
    <name type="scientific">Verticiella sediminum</name>
    <dbReference type="NCBI Taxonomy" id="1247510"/>
    <lineage>
        <taxon>Bacteria</taxon>
        <taxon>Pseudomonadati</taxon>
        <taxon>Pseudomonadota</taxon>
        <taxon>Betaproteobacteria</taxon>
        <taxon>Burkholderiales</taxon>
        <taxon>Alcaligenaceae</taxon>
        <taxon>Verticiella</taxon>
    </lineage>
</organism>
<dbReference type="RefSeq" id="WP_143950539.1">
    <property type="nucleotide sequence ID" value="NZ_BAABMB010000003.1"/>
</dbReference>
<name>A0A556ACK4_9BURK</name>
<evidence type="ECO:0000313" key="4">
    <source>
        <dbReference type="Proteomes" id="UP000318405"/>
    </source>
</evidence>
<evidence type="ECO:0000259" key="1">
    <source>
        <dbReference type="Pfam" id="PF07287"/>
    </source>
</evidence>
<protein>
    <submittedName>
        <fullName evidence="3">DUF1446 domain-containing protein</fullName>
    </submittedName>
</protein>
<dbReference type="Pfam" id="PF23544">
    <property type="entry name" value="AtuA_ferredoxin"/>
    <property type="match status" value="1"/>
</dbReference>
<proteinExistence type="predicted"/>
<dbReference type="OrthoDB" id="9763456at2"/>
<dbReference type="EMBL" id="VLTJ01000039">
    <property type="protein sequence ID" value="TSH90622.1"/>
    <property type="molecule type" value="Genomic_DNA"/>
</dbReference>
<sequence>MPLDTSRSPLRIGGASAFWGDSNAGVAQLVRQGEIDVLVFDYLAELTMSLLQRARSKNPSSGYAGDFVAAVKPLLPEIAQRGIKLLSNAGGMNPQACAQALRQAAQDAGVALRIAVVQGDDLTPKHEAIVQAGVTEMGSGAPLPDTIASMNAYLGALPVMLALENGADVVITGRCVDSALSLGALAHHFGWRSDDYDRLAAGSLVGHILECTTQVTGGLFTDWWRVPGWENMGFPIAECAEDGSFVLTKPPGTGGLIEPAVVSEQMLYEIGDPARYLLPDVTCDFTGVSMEQVGPDRVRLSGARGRPPTDRYKVSATWSDGYRVSSTLTIVGEDAADCAERLGPAIFARASRMMLEAGLGDFTETLYEVLGSERATYGASARGGHAREVVLRIAARHHDPAALEILAREIAPFGVSGAPGTTGFSGRPKVQPVVRLFSFLWPKRETPVTVQIDGRTLPVQIPSGASSEIGTAHEGRTHPPTAIPAGETATVPLAAIAVARSGDKGDISNIALIARHPRFVALIAEQITEQAVAAYFAHLVRGRVTRHDVPGVHAFNFVLEQALAGGGAASLRNDPLGKTLGQVLLGHPVRVPVAWLPETVRKPAMERA</sequence>
<gene>
    <name evidence="3" type="ORF">FOZ76_22730</name>
</gene>
<dbReference type="Proteomes" id="UP000318405">
    <property type="component" value="Unassembled WGS sequence"/>
</dbReference>
<accession>A0A556ACK4</accession>
<evidence type="ECO:0000259" key="2">
    <source>
        <dbReference type="Pfam" id="PF23544"/>
    </source>
</evidence>
<dbReference type="PANTHER" id="PTHR47708:SF2">
    <property type="entry name" value="SI:CH73-132F6.5"/>
    <property type="match status" value="1"/>
</dbReference>
<dbReference type="PANTHER" id="PTHR47708">
    <property type="match status" value="1"/>
</dbReference>
<feature type="domain" description="Acyclic terpene utilisation N-terminal" evidence="1">
    <location>
        <begin position="10"/>
        <end position="451"/>
    </location>
</feature>
<dbReference type="Pfam" id="PF07287">
    <property type="entry name" value="AtuA"/>
    <property type="match status" value="1"/>
</dbReference>
<dbReference type="InterPro" id="IPR056362">
    <property type="entry name" value="AtuA-like_ferredoxin_dom"/>
</dbReference>
<keyword evidence="4" id="KW-1185">Reference proteome</keyword>
<comment type="caution">
    <text evidence="3">The sequence shown here is derived from an EMBL/GenBank/DDBJ whole genome shotgun (WGS) entry which is preliminary data.</text>
</comment>
<reference evidence="3 4" key="1">
    <citation type="submission" date="2019-07" db="EMBL/GenBank/DDBJ databases">
        <title>Qingshengfaniella alkalisoli gen. nov., sp. nov., isolated from saline soil.</title>
        <authorList>
            <person name="Xu L."/>
            <person name="Huang X.-X."/>
            <person name="Sun J.-Q."/>
        </authorList>
    </citation>
    <scope>NUCLEOTIDE SEQUENCE [LARGE SCALE GENOMIC DNA]</scope>
    <source>
        <strain evidence="3 4">DSM 27279</strain>
    </source>
</reference>
<evidence type="ECO:0000313" key="3">
    <source>
        <dbReference type="EMBL" id="TSH90622.1"/>
    </source>
</evidence>
<feature type="domain" description="AtuA-like ferredoxin-fold" evidence="2">
    <location>
        <begin position="491"/>
        <end position="589"/>
    </location>
</feature>
<dbReference type="AlphaFoldDB" id="A0A556ACK4"/>
<dbReference type="InterPro" id="IPR010839">
    <property type="entry name" value="AtuA_N"/>
</dbReference>